<reference evidence="3 4" key="1">
    <citation type="submission" date="2017-03" db="EMBL/GenBank/DDBJ databases">
        <title>An alternative strategy for trypanosome survival in the mammalian bloodstream revealed through genome and transcriptome analysis of the ubiquitous bovine parasite Trypanosoma (Megatrypanum) theileri.</title>
        <authorList>
            <person name="Kelly S."/>
            <person name="Ivens A."/>
            <person name="Mott A."/>
            <person name="O'Neill E."/>
            <person name="Emms D."/>
            <person name="Macleod O."/>
            <person name="Voorheis P."/>
            <person name="Matthews J."/>
            <person name="Matthews K."/>
            <person name="Carrington M."/>
        </authorList>
    </citation>
    <scope>NUCLEOTIDE SEQUENCE [LARGE SCALE GENOMIC DNA]</scope>
    <source>
        <strain evidence="3">Edinburgh</strain>
    </source>
</reference>
<dbReference type="VEuPathDB" id="TriTrypDB:TM35_000172310"/>
<evidence type="ECO:0000256" key="2">
    <source>
        <dbReference type="SAM" id="MobiDB-lite"/>
    </source>
</evidence>
<feature type="compositionally biased region" description="Polar residues" evidence="2">
    <location>
        <begin position="166"/>
        <end position="179"/>
    </location>
</feature>
<dbReference type="GeneID" id="39986090"/>
<feature type="compositionally biased region" description="Basic and acidic residues" evidence="2">
    <location>
        <begin position="348"/>
        <end position="366"/>
    </location>
</feature>
<dbReference type="RefSeq" id="XP_028882425.1">
    <property type="nucleotide sequence ID" value="XM_029026310.1"/>
</dbReference>
<dbReference type="AlphaFoldDB" id="A0A1X0NVX5"/>
<sequence>MEMDAAFANLFGTQGEAAVLACDELGLVPRDVMHRPKKSFEGQNDSTAAVLVRYTLTERARQNNIRKILAVKNRLIVEGGVHEKWKARCKQFPDAPGVPKVPKALLEKALAELDTESSDDDGIDERGLKRPQPQYGVDGKNDGIADGNELTVGPTGGPSVARELSVDSTPRPSVASTTAPHPLTPARPPGVIIATRTEAATSASKQRKRRHQHKRYVKKYLQNHSINSASPAADGSSDLNVSSDEDVEVVPRYPKPPPDPPYLPPVPYPQRSTATLKKELEELDEYRLFLLRYAHDSAAMAEEYNNFTTMLKQEQKEREERDEVEPSVTIPFNKLNDRPESENNPSPDIEKNSDKPQKTPREKVVLPMTPHERQLAAYVRLAKLEVRRNRTNFKKWNGFLEEMEGIEPTGTIAADLRARCNINVFPTFEEYVQSVRDRAHRRERRLYQEQKAQKKLGAFCEAKDRRTEKNMEKLKNEHNDLYVEARLVQREIMKKNQEHENRRQDMRQQRYRMQLAKKEKHAEEYHKNLILSAKNKRFEHDHEEMLRQSLKNRVQEMDMRKKWDLKSVTY</sequence>
<feature type="region of interest" description="Disordered" evidence="2">
    <location>
        <begin position="222"/>
        <end position="270"/>
    </location>
</feature>
<comment type="caution">
    <text evidence="3">The sequence shown here is derived from an EMBL/GenBank/DDBJ whole genome shotgun (WGS) entry which is preliminary data.</text>
</comment>
<keyword evidence="4" id="KW-1185">Reference proteome</keyword>
<name>A0A1X0NVX5_9TRYP</name>
<dbReference type="OrthoDB" id="250375at2759"/>
<dbReference type="Proteomes" id="UP000192257">
    <property type="component" value="Unassembled WGS sequence"/>
</dbReference>
<feature type="compositionally biased region" description="Pro residues" evidence="2">
    <location>
        <begin position="253"/>
        <end position="268"/>
    </location>
</feature>
<organism evidence="3 4">
    <name type="scientific">Trypanosoma theileri</name>
    <dbReference type="NCBI Taxonomy" id="67003"/>
    <lineage>
        <taxon>Eukaryota</taxon>
        <taxon>Discoba</taxon>
        <taxon>Euglenozoa</taxon>
        <taxon>Kinetoplastea</taxon>
        <taxon>Metakinetoplastina</taxon>
        <taxon>Trypanosomatida</taxon>
        <taxon>Trypanosomatidae</taxon>
        <taxon>Trypanosoma</taxon>
    </lineage>
</organism>
<proteinExistence type="predicted"/>
<accession>A0A1X0NVX5</accession>
<feature type="compositionally biased region" description="Acidic residues" evidence="2">
    <location>
        <begin position="113"/>
        <end position="123"/>
    </location>
</feature>
<gene>
    <name evidence="3" type="ORF">TM35_000172310</name>
</gene>
<feature type="region of interest" description="Disordered" evidence="2">
    <location>
        <begin position="113"/>
        <end position="189"/>
    </location>
</feature>
<feature type="region of interest" description="Disordered" evidence="2">
    <location>
        <begin position="313"/>
        <end position="366"/>
    </location>
</feature>
<evidence type="ECO:0000313" key="4">
    <source>
        <dbReference type="Proteomes" id="UP000192257"/>
    </source>
</evidence>
<evidence type="ECO:0000313" key="3">
    <source>
        <dbReference type="EMBL" id="ORC88359.1"/>
    </source>
</evidence>
<evidence type="ECO:0000256" key="1">
    <source>
        <dbReference type="SAM" id="Coils"/>
    </source>
</evidence>
<dbReference type="EMBL" id="NBCO01000017">
    <property type="protein sequence ID" value="ORC88359.1"/>
    <property type="molecule type" value="Genomic_DNA"/>
</dbReference>
<keyword evidence="1" id="KW-0175">Coiled coil</keyword>
<protein>
    <submittedName>
        <fullName evidence="3">Uncharacterized protein</fullName>
    </submittedName>
</protein>
<feature type="coiled-coil region" evidence="1">
    <location>
        <begin position="464"/>
        <end position="509"/>
    </location>
</feature>